<name>A0AAW0G829_9APHY</name>
<accession>A0AAW0G829</accession>
<proteinExistence type="predicted"/>
<dbReference type="EMBL" id="JASBNA010000010">
    <property type="protein sequence ID" value="KAK7688582.1"/>
    <property type="molecule type" value="Genomic_DNA"/>
</dbReference>
<evidence type="ECO:0000313" key="2">
    <source>
        <dbReference type="Proteomes" id="UP001385951"/>
    </source>
</evidence>
<evidence type="ECO:0000313" key="1">
    <source>
        <dbReference type="EMBL" id="KAK7688582.1"/>
    </source>
</evidence>
<protein>
    <submittedName>
        <fullName evidence="1">Uncharacterized protein</fullName>
    </submittedName>
</protein>
<gene>
    <name evidence="1" type="ORF">QCA50_008120</name>
</gene>
<sequence length="107" mass="11939">MWKLDILLVTKSPPGYCVTFAVHHYLRFAFEPRAVTPTMLSSYNHGYICNDIPQFYALIGNPSGCPQYGRGFTSTSLDPEQGNHMLSFTYGSPNELVAAPRQPPDLL</sequence>
<reference evidence="1 2" key="1">
    <citation type="submission" date="2022-09" db="EMBL/GenBank/DDBJ databases">
        <authorList>
            <person name="Palmer J.M."/>
        </authorList>
    </citation>
    <scope>NUCLEOTIDE SEQUENCE [LARGE SCALE GENOMIC DNA]</scope>
    <source>
        <strain evidence="1 2">DSM 7382</strain>
    </source>
</reference>
<organism evidence="1 2">
    <name type="scientific">Cerrena zonata</name>
    <dbReference type="NCBI Taxonomy" id="2478898"/>
    <lineage>
        <taxon>Eukaryota</taxon>
        <taxon>Fungi</taxon>
        <taxon>Dikarya</taxon>
        <taxon>Basidiomycota</taxon>
        <taxon>Agaricomycotina</taxon>
        <taxon>Agaricomycetes</taxon>
        <taxon>Polyporales</taxon>
        <taxon>Cerrenaceae</taxon>
        <taxon>Cerrena</taxon>
    </lineage>
</organism>
<dbReference type="Proteomes" id="UP001385951">
    <property type="component" value="Unassembled WGS sequence"/>
</dbReference>
<keyword evidence="2" id="KW-1185">Reference proteome</keyword>
<comment type="caution">
    <text evidence="1">The sequence shown here is derived from an EMBL/GenBank/DDBJ whole genome shotgun (WGS) entry which is preliminary data.</text>
</comment>
<dbReference type="AlphaFoldDB" id="A0AAW0G829"/>